<keyword evidence="4" id="KW-1185">Reference proteome</keyword>
<dbReference type="Gene3D" id="1.10.1530.10">
    <property type="match status" value="1"/>
</dbReference>
<dbReference type="Proteomes" id="UP001589867">
    <property type="component" value="Unassembled WGS sequence"/>
</dbReference>
<reference evidence="3 4" key="1">
    <citation type="submission" date="2024-09" db="EMBL/GenBank/DDBJ databases">
        <authorList>
            <person name="Sun Q."/>
            <person name="Mori K."/>
        </authorList>
    </citation>
    <scope>NUCLEOTIDE SEQUENCE [LARGE SCALE GENOMIC DNA]</scope>
    <source>
        <strain evidence="3 4">TBRC 3947</strain>
    </source>
</reference>
<name>A0ABV6M3C0_9ACTN</name>
<organism evidence="3 4">
    <name type="scientific">Phytohabitans kaempferiae</name>
    <dbReference type="NCBI Taxonomy" id="1620943"/>
    <lineage>
        <taxon>Bacteria</taxon>
        <taxon>Bacillati</taxon>
        <taxon>Actinomycetota</taxon>
        <taxon>Actinomycetes</taxon>
        <taxon>Micromonosporales</taxon>
        <taxon>Micromonosporaceae</taxon>
    </lineage>
</organism>
<evidence type="ECO:0000256" key="1">
    <source>
        <dbReference type="ARBA" id="ARBA00006056"/>
    </source>
</evidence>
<dbReference type="InterPro" id="IPR043144">
    <property type="entry name" value="Mal/L-sulf/L-lact_DH-like_ah"/>
</dbReference>
<dbReference type="SUPFAM" id="SSF89733">
    <property type="entry name" value="L-sulfolactate dehydrogenase-like"/>
    <property type="match status" value="1"/>
</dbReference>
<proteinExistence type="inferred from homology"/>
<dbReference type="InterPro" id="IPR043143">
    <property type="entry name" value="Mal/L-sulf/L-lact_DH-like_NADP"/>
</dbReference>
<comment type="caution">
    <text evidence="3">The sequence shown here is derived from an EMBL/GenBank/DDBJ whole genome shotgun (WGS) entry which is preliminary data.</text>
</comment>
<keyword evidence="2" id="KW-0560">Oxidoreductase</keyword>
<evidence type="ECO:0000313" key="3">
    <source>
        <dbReference type="EMBL" id="MFC0529037.1"/>
    </source>
</evidence>
<dbReference type="EMBL" id="JBHLUH010000023">
    <property type="protein sequence ID" value="MFC0529037.1"/>
    <property type="molecule type" value="Genomic_DNA"/>
</dbReference>
<sequence>MTATSSTSDAIGQPPGVVVPVDRLRACVLRALAGSGIGADAAAAQADMLIEGNLRGRPSHGVQRLPTLIQRIRAGLAQATQKPDLNWRTESLLVVDGRRGLGPVVGTVALKAAIERCQESGVVIVAMRNVNHLGMLAPYVESAARQGRIGIGFTTSEALVHAWGGREPLIGTNPIAVGIPGAPEPVVLDMATSQISAGQIIDHRARDLPLPVGAAVDRHGVPTTDPEQAIEGALSPFGGAKGYGLGLAIELLVAALTSTATGKKVLGTLDSDHPSSKGDVFVVVDPAVADPDWNPDRFAAYLGQIRSSGSTSEDVLIPGDGARARRARAMADGITLPTDLWAAIRELAAGEDTRR</sequence>
<dbReference type="Pfam" id="PF02615">
    <property type="entry name" value="Ldh_2"/>
    <property type="match status" value="1"/>
</dbReference>
<comment type="similarity">
    <text evidence="1">Belongs to the LDH2/MDH2 oxidoreductase family.</text>
</comment>
<gene>
    <name evidence="3" type="ORF">ACFFIA_15370</name>
</gene>
<dbReference type="InterPro" id="IPR036111">
    <property type="entry name" value="Mal/L-sulfo/L-lacto_DH-like_sf"/>
</dbReference>
<protein>
    <submittedName>
        <fullName evidence="3">Ldh family oxidoreductase</fullName>
    </submittedName>
</protein>
<evidence type="ECO:0000313" key="4">
    <source>
        <dbReference type="Proteomes" id="UP001589867"/>
    </source>
</evidence>
<dbReference type="PANTHER" id="PTHR11091:SF0">
    <property type="entry name" value="MALATE DEHYDROGENASE"/>
    <property type="match status" value="1"/>
</dbReference>
<accession>A0ABV6M3C0</accession>
<dbReference type="InterPro" id="IPR003767">
    <property type="entry name" value="Malate/L-lactate_DH-like"/>
</dbReference>
<dbReference type="PANTHER" id="PTHR11091">
    <property type="entry name" value="OXIDOREDUCTASE-RELATED"/>
    <property type="match status" value="1"/>
</dbReference>
<dbReference type="Gene3D" id="3.30.1370.60">
    <property type="entry name" value="Hypothetical oxidoreductase yiak, domain 2"/>
    <property type="match status" value="1"/>
</dbReference>
<dbReference type="RefSeq" id="WP_377251393.1">
    <property type="nucleotide sequence ID" value="NZ_JBHLUH010000023.1"/>
</dbReference>
<evidence type="ECO:0000256" key="2">
    <source>
        <dbReference type="ARBA" id="ARBA00023002"/>
    </source>
</evidence>